<feature type="domain" description="tRNA(Ile)-lysidine synthase substrate-binding" evidence="9">
    <location>
        <begin position="266"/>
        <end position="335"/>
    </location>
</feature>
<dbReference type="AlphaFoldDB" id="A0A1W6ZDR8"/>
<keyword evidence="11" id="KW-1185">Reference proteome</keyword>
<feature type="domain" description="tRNA(Ile)-lysidine/2-thiocytidine synthase N-terminal" evidence="8">
    <location>
        <begin position="31"/>
        <end position="214"/>
    </location>
</feature>
<evidence type="ECO:0000256" key="3">
    <source>
        <dbReference type="ARBA" id="ARBA00022694"/>
    </source>
</evidence>
<keyword evidence="5 7" id="KW-0067">ATP-binding</keyword>
<dbReference type="InterPro" id="IPR011063">
    <property type="entry name" value="TilS/TtcA_N"/>
</dbReference>
<protein>
    <recommendedName>
        <fullName evidence="7">tRNA(Ile)-lysidine synthase</fullName>
        <ecNumber evidence="7">6.3.4.19</ecNumber>
    </recommendedName>
    <alternativeName>
        <fullName evidence="7">tRNA(Ile)-2-lysyl-cytidine synthase</fullName>
    </alternativeName>
    <alternativeName>
        <fullName evidence="7">tRNA(Ile)-lysidine synthetase</fullName>
    </alternativeName>
</protein>
<evidence type="ECO:0000256" key="2">
    <source>
        <dbReference type="ARBA" id="ARBA00022598"/>
    </source>
</evidence>
<dbReference type="KEGG" id="bgm:CAL15_11775"/>
<feature type="binding site" evidence="7">
    <location>
        <begin position="36"/>
        <end position="41"/>
    </location>
    <ligand>
        <name>ATP</name>
        <dbReference type="ChEBI" id="CHEBI:30616"/>
    </ligand>
</feature>
<dbReference type="STRING" id="463040.CAL15_11775"/>
<comment type="catalytic activity">
    <reaction evidence="6 7">
        <text>cytidine(34) in tRNA(Ile2) + L-lysine + ATP = lysidine(34) in tRNA(Ile2) + AMP + diphosphate + H(+)</text>
        <dbReference type="Rhea" id="RHEA:43744"/>
        <dbReference type="Rhea" id="RHEA-COMP:10625"/>
        <dbReference type="Rhea" id="RHEA-COMP:10670"/>
        <dbReference type="ChEBI" id="CHEBI:15378"/>
        <dbReference type="ChEBI" id="CHEBI:30616"/>
        <dbReference type="ChEBI" id="CHEBI:32551"/>
        <dbReference type="ChEBI" id="CHEBI:33019"/>
        <dbReference type="ChEBI" id="CHEBI:82748"/>
        <dbReference type="ChEBI" id="CHEBI:83665"/>
        <dbReference type="ChEBI" id="CHEBI:456215"/>
        <dbReference type="EC" id="6.3.4.19"/>
    </reaction>
</comment>
<sequence length="339" mass="36548">MSFSDPPDCPAALIQPVREALLALPARPPRIAVAVSGGADSAMLAVAAAHAARAQGIELLLFHIHHGLQSMADDWAAQVEALGAMLGTHVIQSRVRVPGDSGKGVEAAAREARYAALAALARDHAVAHVLLAHHRDDQAETVLLRLLRGAGLHGMAAMAPAVTRDGVQYLRPWLGVGRQAIRSAAQALAAERDWHPVEDPTNADPRYTRAAVRTRLAPVLDERWPGWQAIVARHARHMAEAAQVLDEVAEADLQSLEPGPDRASFSLAAWRALSSARQAHVLRYWLAGQGAAMPSDARLADLLRQLRQLHALGHDRQLRVEHAGLAVRCHRGRVWVEPA</sequence>
<dbReference type="Proteomes" id="UP000194161">
    <property type="component" value="Chromosome"/>
</dbReference>
<dbReference type="EMBL" id="CP021111">
    <property type="protein sequence ID" value="ARP94994.1"/>
    <property type="molecule type" value="Genomic_DNA"/>
</dbReference>
<accession>A0A1W6ZDR8</accession>
<evidence type="ECO:0000256" key="4">
    <source>
        <dbReference type="ARBA" id="ARBA00022741"/>
    </source>
</evidence>
<comment type="domain">
    <text evidence="7">The N-terminal region contains the highly conserved SGGXDS motif, predicted to be a P-loop motif involved in ATP binding.</text>
</comment>
<dbReference type="Gene3D" id="1.20.59.20">
    <property type="match status" value="1"/>
</dbReference>
<gene>
    <name evidence="7" type="primary">tilS</name>
    <name evidence="10" type="ORF">CAL15_11775</name>
</gene>
<dbReference type="PANTHER" id="PTHR43033:SF1">
    <property type="entry name" value="TRNA(ILE)-LYSIDINE SYNTHASE-RELATED"/>
    <property type="match status" value="1"/>
</dbReference>
<evidence type="ECO:0000256" key="7">
    <source>
        <dbReference type="HAMAP-Rule" id="MF_01161"/>
    </source>
</evidence>
<evidence type="ECO:0000259" key="9">
    <source>
        <dbReference type="Pfam" id="PF09179"/>
    </source>
</evidence>
<dbReference type="NCBIfam" id="TIGR02432">
    <property type="entry name" value="lysidine_TilS_N"/>
    <property type="match status" value="1"/>
</dbReference>
<keyword evidence="3 7" id="KW-0819">tRNA processing</keyword>
<proteinExistence type="inferred from homology"/>
<dbReference type="GO" id="GO:0005524">
    <property type="term" value="F:ATP binding"/>
    <property type="evidence" value="ECO:0007669"/>
    <property type="project" value="UniProtKB-UniRule"/>
</dbReference>
<keyword evidence="1 7" id="KW-0963">Cytoplasm</keyword>
<dbReference type="Gene3D" id="3.40.50.620">
    <property type="entry name" value="HUPs"/>
    <property type="match status" value="1"/>
</dbReference>
<evidence type="ECO:0000256" key="5">
    <source>
        <dbReference type="ARBA" id="ARBA00022840"/>
    </source>
</evidence>
<dbReference type="InterPro" id="IPR012094">
    <property type="entry name" value="tRNA_Ile_lys_synt"/>
</dbReference>
<dbReference type="GO" id="GO:0005737">
    <property type="term" value="C:cytoplasm"/>
    <property type="evidence" value="ECO:0007669"/>
    <property type="project" value="UniProtKB-SubCell"/>
</dbReference>
<dbReference type="OrthoDB" id="9807403at2"/>
<name>A0A1W6ZDR8_9BORD</name>
<dbReference type="InterPro" id="IPR012795">
    <property type="entry name" value="tRNA_Ile_lys_synt_N"/>
</dbReference>
<keyword evidence="4 7" id="KW-0547">Nucleotide-binding</keyword>
<keyword evidence="2 7" id="KW-0436">Ligase</keyword>
<dbReference type="GO" id="GO:0032267">
    <property type="term" value="F:tRNA(Ile)-lysidine synthase activity"/>
    <property type="evidence" value="ECO:0007669"/>
    <property type="project" value="UniProtKB-EC"/>
</dbReference>
<dbReference type="InterPro" id="IPR014729">
    <property type="entry name" value="Rossmann-like_a/b/a_fold"/>
</dbReference>
<dbReference type="Pfam" id="PF01171">
    <property type="entry name" value="ATP_bind_3"/>
    <property type="match status" value="1"/>
</dbReference>
<comment type="function">
    <text evidence="7">Ligates lysine onto the cytidine present at position 34 of the AUA codon-specific tRNA(Ile) that contains the anticodon CAU, in an ATP-dependent manner. Cytidine is converted to lysidine, thus changing the amino acid specificity of the tRNA from methionine to isoleucine.</text>
</comment>
<dbReference type="EC" id="6.3.4.19" evidence="7"/>
<comment type="similarity">
    <text evidence="7">Belongs to the tRNA(Ile)-lysidine synthase family.</text>
</comment>
<dbReference type="InterPro" id="IPR015262">
    <property type="entry name" value="tRNA_Ile_lys_synt_subst-bd"/>
</dbReference>
<organism evidence="10 11">
    <name type="scientific">Bordetella genomosp. 13</name>
    <dbReference type="NCBI Taxonomy" id="463040"/>
    <lineage>
        <taxon>Bacteria</taxon>
        <taxon>Pseudomonadati</taxon>
        <taxon>Pseudomonadota</taxon>
        <taxon>Betaproteobacteria</taxon>
        <taxon>Burkholderiales</taxon>
        <taxon>Alcaligenaceae</taxon>
        <taxon>Bordetella</taxon>
    </lineage>
</organism>
<evidence type="ECO:0000256" key="1">
    <source>
        <dbReference type="ARBA" id="ARBA00022490"/>
    </source>
</evidence>
<dbReference type="SUPFAM" id="SSF82829">
    <property type="entry name" value="MesJ substrate recognition domain-like"/>
    <property type="match status" value="1"/>
</dbReference>
<dbReference type="CDD" id="cd01992">
    <property type="entry name" value="TilS_N"/>
    <property type="match status" value="1"/>
</dbReference>
<evidence type="ECO:0000259" key="8">
    <source>
        <dbReference type="Pfam" id="PF01171"/>
    </source>
</evidence>
<comment type="subcellular location">
    <subcellularLocation>
        <location evidence="7">Cytoplasm</location>
    </subcellularLocation>
</comment>
<dbReference type="Pfam" id="PF09179">
    <property type="entry name" value="TilS"/>
    <property type="match status" value="1"/>
</dbReference>
<reference evidence="10 11" key="1">
    <citation type="submission" date="2017-05" db="EMBL/GenBank/DDBJ databases">
        <title>Complete and WGS of Bordetella genogroups.</title>
        <authorList>
            <person name="Spilker T."/>
            <person name="LiPuma J."/>
        </authorList>
    </citation>
    <scope>NUCLEOTIDE SEQUENCE [LARGE SCALE GENOMIC DNA]</scope>
    <source>
        <strain evidence="10 11">AU7206</strain>
    </source>
</reference>
<dbReference type="SUPFAM" id="SSF52402">
    <property type="entry name" value="Adenine nucleotide alpha hydrolases-like"/>
    <property type="match status" value="1"/>
</dbReference>
<dbReference type="GO" id="GO:0006400">
    <property type="term" value="P:tRNA modification"/>
    <property type="evidence" value="ECO:0007669"/>
    <property type="project" value="UniProtKB-UniRule"/>
</dbReference>
<dbReference type="PANTHER" id="PTHR43033">
    <property type="entry name" value="TRNA(ILE)-LYSIDINE SYNTHASE-RELATED"/>
    <property type="match status" value="1"/>
</dbReference>
<evidence type="ECO:0000313" key="11">
    <source>
        <dbReference type="Proteomes" id="UP000194161"/>
    </source>
</evidence>
<evidence type="ECO:0000256" key="6">
    <source>
        <dbReference type="ARBA" id="ARBA00048539"/>
    </source>
</evidence>
<dbReference type="HAMAP" id="MF_01161">
    <property type="entry name" value="tRNA_Ile_lys_synt"/>
    <property type="match status" value="1"/>
</dbReference>
<dbReference type="RefSeq" id="WP_086078760.1">
    <property type="nucleotide sequence ID" value="NZ_CP021111.1"/>
</dbReference>
<evidence type="ECO:0000313" key="10">
    <source>
        <dbReference type="EMBL" id="ARP94994.1"/>
    </source>
</evidence>